<comment type="catalytic activity">
    <reaction evidence="1">
        <text>D-mannose 6-phosphate = D-fructose 6-phosphate</text>
        <dbReference type="Rhea" id="RHEA:12356"/>
        <dbReference type="ChEBI" id="CHEBI:58735"/>
        <dbReference type="ChEBI" id="CHEBI:61527"/>
        <dbReference type="EC" id="5.3.1.8"/>
    </reaction>
</comment>
<dbReference type="InterPro" id="IPR011051">
    <property type="entry name" value="RmlC_Cupin_sf"/>
</dbReference>
<comment type="cofactor">
    <cofactor evidence="2">
        <name>Zn(2+)</name>
        <dbReference type="ChEBI" id="CHEBI:29105"/>
    </cofactor>
</comment>
<organism evidence="9 10">
    <name type="scientific">Bifidobacterium commune</name>
    <dbReference type="NCBI Taxonomy" id="1505727"/>
    <lineage>
        <taxon>Bacteria</taxon>
        <taxon>Bacillati</taxon>
        <taxon>Actinomycetota</taxon>
        <taxon>Actinomycetes</taxon>
        <taxon>Bifidobacteriales</taxon>
        <taxon>Bifidobacteriaceae</taxon>
        <taxon>Bifidobacterium</taxon>
    </lineage>
</organism>
<reference evidence="10" key="1">
    <citation type="submission" date="2016-08" db="EMBL/GenBank/DDBJ databases">
        <authorList>
            <person name="Varghese N."/>
            <person name="Submissions Spin"/>
        </authorList>
    </citation>
    <scope>NUCLEOTIDE SEQUENCE [LARGE SCALE GENOMIC DNA]</scope>
    <source>
        <strain evidence="10">R-52791</strain>
    </source>
</reference>
<dbReference type="Pfam" id="PF20511">
    <property type="entry name" value="PMI_typeI_cat"/>
    <property type="match status" value="1"/>
</dbReference>
<keyword evidence="5" id="KW-0479">Metal-binding</keyword>
<dbReference type="NCBIfam" id="TIGR00218">
    <property type="entry name" value="manA"/>
    <property type="match status" value="1"/>
</dbReference>
<dbReference type="Gene3D" id="1.10.441.10">
    <property type="entry name" value="Phosphomannose Isomerase, domain 2"/>
    <property type="match status" value="1"/>
</dbReference>
<dbReference type="PANTHER" id="PTHR10309">
    <property type="entry name" value="MANNOSE-6-PHOSPHATE ISOMERASE"/>
    <property type="match status" value="1"/>
</dbReference>
<dbReference type="InterPro" id="IPR046457">
    <property type="entry name" value="PMI_typeI_cat"/>
</dbReference>
<dbReference type="PANTHER" id="PTHR10309:SF0">
    <property type="entry name" value="MANNOSE-6-PHOSPHATE ISOMERASE"/>
    <property type="match status" value="1"/>
</dbReference>
<evidence type="ECO:0000256" key="4">
    <source>
        <dbReference type="ARBA" id="ARBA00011956"/>
    </source>
</evidence>
<keyword evidence="6" id="KW-0862">Zinc</keyword>
<feature type="domain" description="Phosphomannose isomerase type I catalytic" evidence="8">
    <location>
        <begin position="100"/>
        <end position="191"/>
    </location>
</feature>
<dbReference type="Proteomes" id="UP000242610">
    <property type="component" value="Unassembled WGS sequence"/>
</dbReference>
<evidence type="ECO:0000313" key="10">
    <source>
        <dbReference type="Proteomes" id="UP000242610"/>
    </source>
</evidence>
<name>A0A1C4H487_9BIFI</name>
<dbReference type="CDD" id="cd07011">
    <property type="entry name" value="cupin_PMI_type_I_N"/>
    <property type="match status" value="1"/>
</dbReference>
<dbReference type="EMBL" id="FMBL01000001">
    <property type="protein sequence ID" value="SCC79470.1"/>
    <property type="molecule type" value="Genomic_DNA"/>
</dbReference>
<dbReference type="STRING" id="1505727.GA0061077_0744"/>
<dbReference type="SUPFAM" id="SSF51182">
    <property type="entry name" value="RmlC-like cupins"/>
    <property type="match status" value="1"/>
</dbReference>
<gene>
    <name evidence="9" type="ORF">GA0061077_0744</name>
</gene>
<evidence type="ECO:0000313" key="9">
    <source>
        <dbReference type="EMBL" id="SCC79470.1"/>
    </source>
</evidence>
<evidence type="ECO:0000259" key="8">
    <source>
        <dbReference type="Pfam" id="PF20511"/>
    </source>
</evidence>
<evidence type="ECO:0000256" key="1">
    <source>
        <dbReference type="ARBA" id="ARBA00000757"/>
    </source>
</evidence>
<dbReference type="EC" id="5.3.1.8" evidence="4"/>
<protein>
    <recommendedName>
        <fullName evidence="4">mannose-6-phosphate isomerase</fullName>
        <ecNumber evidence="4">5.3.1.8</ecNumber>
    </recommendedName>
</protein>
<dbReference type="InterPro" id="IPR016305">
    <property type="entry name" value="Mannose-6-P_Isomerase"/>
</dbReference>
<accession>A0A1C4H487</accession>
<comment type="similarity">
    <text evidence="3">Belongs to the mannose-6-phosphate isomerase type 1 family.</text>
</comment>
<evidence type="ECO:0000256" key="2">
    <source>
        <dbReference type="ARBA" id="ARBA00001947"/>
    </source>
</evidence>
<evidence type="ECO:0000256" key="7">
    <source>
        <dbReference type="ARBA" id="ARBA00023235"/>
    </source>
</evidence>
<evidence type="ECO:0000256" key="5">
    <source>
        <dbReference type="ARBA" id="ARBA00022723"/>
    </source>
</evidence>
<dbReference type="GO" id="GO:0004476">
    <property type="term" value="F:mannose-6-phosphate isomerase activity"/>
    <property type="evidence" value="ECO:0007669"/>
    <property type="project" value="UniProtKB-EC"/>
</dbReference>
<dbReference type="AlphaFoldDB" id="A0A1C4H487"/>
<evidence type="ECO:0000256" key="3">
    <source>
        <dbReference type="ARBA" id="ARBA00010772"/>
    </source>
</evidence>
<evidence type="ECO:0000256" key="6">
    <source>
        <dbReference type="ARBA" id="ARBA00022833"/>
    </source>
</evidence>
<proteinExistence type="inferred from homology"/>
<dbReference type="GO" id="GO:0008270">
    <property type="term" value="F:zinc ion binding"/>
    <property type="evidence" value="ECO:0007669"/>
    <property type="project" value="InterPro"/>
</dbReference>
<dbReference type="GO" id="GO:0005975">
    <property type="term" value="P:carbohydrate metabolic process"/>
    <property type="evidence" value="ECO:0007669"/>
    <property type="project" value="InterPro"/>
</dbReference>
<keyword evidence="7 9" id="KW-0413">Isomerase</keyword>
<dbReference type="OrthoDB" id="9792649at2"/>
<dbReference type="InterPro" id="IPR001250">
    <property type="entry name" value="Man6P_Isoase-1"/>
</dbReference>
<dbReference type="Gene3D" id="2.60.120.10">
    <property type="entry name" value="Jelly Rolls"/>
    <property type="match status" value="2"/>
</dbReference>
<dbReference type="InterPro" id="IPR014710">
    <property type="entry name" value="RmlC-like_jellyroll"/>
</dbReference>
<dbReference type="GO" id="GO:0005829">
    <property type="term" value="C:cytosol"/>
    <property type="evidence" value="ECO:0007669"/>
    <property type="project" value="TreeGrafter"/>
</dbReference>
<dbReference type="GO" id="GO:0009298">
    <property type="term" value="P:GDP-mannose biosynthetic process"/>
    <property type="evidence" value="ECO:0007669"/>
    <property type="project" value="InterPro"/>
</dbReference>
<sequence length="503" mass="54936">MYSIHPVIKRYAWGSYIRLQEMFSLDLAERSASTEMPVGEARDGGPIAEMWFSGHAQYPSIVDVTGAPESGLRPSGGSLSGVQSPTLQAWQQAGGTPVALTDLIRSDPEAMLGLRCSNEFGPVLPYLLKVISARIPLSLQVHPVDFRARAGFNEENAERKPMDAPDRSFKDVVAKNEMIVALQPFSACVGFASPTFMLSNLVLVDHPVARRMVMALKPPSHHGVFGASYPDSSANVDQEFADANSMMPMASMSWQPSRKRVFRAFHAAVTAGTVFGLHDALQQAASQVSHERSQLAFRHALAAAEAFEGDPSVLALLMMNPIELEEGESVFIPAGTPHAYIHGTGVEVMTNSDNVLRAGMTVKHKDVPNLLQNLDCNPAPPIDPSVSWIDELGALFGNRVVYRPHINEFVLSYGRVGGGHHPWPMMERIVRHYGRLMALRSRFPGECGPRIVLCLDGRVRVSDETNEMILRRGEAVFVPDCDGRIQIDSDGDPGSFIVASTQI</sequence>
<keyword evidence="10" id="KW-1185">Reference proteome</keyword>
<dbReference type="RefSeq" id="WP_091847512.1">
    <property type="nucleotide sequence ID" value="NZ_JACHWK010000001.1"/>
</dbReference>